<organism evidence="2 3">
    <name type="scientific">Methanolobus tindarius DSM 2278</name>
    <dbReference type="NCBI Taxonomy" id="1090322"/>
    <lineage>
        <taxon>Archaea</taxon>
        <taxon>Methanobacteriati</taxon>
        <taxon>Methanobacteriota</taxon>
        <taxon>Stenosarchaea group</taxon>
        <taxon>Methanomicrobia</taxon>
        <taxon>Methanosarcinales</taxon>
        <taxon>Methanosarcinaceae</taxon>
        <taxon>Methanolobus</taxon>
    </lineage>
</organism>
<sequence>MNFINLSDIEGMIKRSFYILLCIALLSTSSIMPVSADSAPNMKVDIIDYEPFPAQIGEYVDVRVKIENTGFGRADAVSIKMEPEYPFSLDSQNNAVEFIGILSPDDAAVHEYRLYVDESAKVGTGTVDVYYQVYEGGSWYKSSFDLNVGSSTFDSKGTIELTDISCDPVVFMPGDIGTVTFTLTNTATENSVTIDGEDYDTNARVQSAVLQGSDGGIGVTSESYTGSGVIGPGDSITLSYNVEIADDVTDGTYYLDFSMVGNSHSYNNNWRIPVKVDSASVKVIPSKPMELTNGEGTLEFDVANMHPNSLSSVSVKLSADGIDFAPEEYFVGAMDSDELFTIEVDAKTDLTGEVVPVTITVEYRNGINEHITEVAVREVKLNTEEEGSGASIAVGAIMVLLMLGVPAVVFMKRRKQNNN</sequence>
<keyword evidence="1" id="KW-1133">Transmembrane helix</keyword>
<gene>
    <name evidence="2" type="ORF">MettiDRAFT_2022</name>
</gene>
<evidence type="ECO:0000256" key="1">
    <source>
        <dbReference type="SAM" id="Phobius"/>
    </source>
</evidence>
<dbReference type="RefSeq" id="WP_023845684.1">
    <property type="nucleotide sequence ID" value="NZ_AZAJ01000001.1"/>
</dbReference>
<comment type="caution">
    <text evidence="2">The sequence shown here is derived from an EMBL/GenBank/DDBJ whole genome shotgun (WGS) entry which is preliminary data.</text>
</comment>
<reference evidence="2 3" key="1">
    <citation type="submission" date="2013-08" db="EMBL/GenBank/DDBJ databases">
        <authorList>
            <consortium name="DOE Joint Genome Institute"/>
            <person name="Eisen J."/>
            <person name="Huntemann M."/>
            <person name="Han J."/>
            <person name="Chen A."/>
            <person name="Kyrpides N."/>
            <person name="Mavromatis K."/>
            <person name="Markowitz V."/>
            <person name="Palaniappan K."/>
            <person name="Ivanova N."/>
            <person name="Schaumberg A."/>
            <person name="Pati A."/>
            <person name="Liolios K."/>
            <person name="Nordberg H.P."/>
            <person name="Cantor M.N."/>
            <person name="Hua S.X."/>
            <person name="Woyke T."/>
        </authorList>
    </citation>
    <scope>NUCLEOTIDE SEQUENCE [LARGE SCALE GENOMIC DNA]</scope>
    <source>
        <strain evidence="2 3">DSM 2278</strain>
    </source>
</reference>
<keyword evidence="1" id="KW-0812">Transmembrane</keyword>
<feature type="transmembrane region" description="Helical" evidence="1">
    <location>
        <begin position="390"/>
        <end position="411"/>
    </location>
</feature>
<dbReference type="Proteomes" id="UP000019483">
    <property type="component" value="Unassembled WGS sequence"/>
</dbReference>
<protein>
    <submittedName>
        <fullName evidence="2">S-layer domain-containing protein</fullName>
    </submittedName>
</protein>
<dbReference type="STRING" id="1090322.MettiDRAFT_2022"/>
<dbReference type="PANTHER" id="PTHR35902:SF3">
    <property type="entry name" value="NPCBM-ASSOCIATED, NEW3 DOMAIN OF ALPHA-GALACTOSIDASE"/>
    <property type="match status" value="1"/>
</dbReference>
<keyword evidence="3" id="KW-1185">Reference proteome</keyword>
<dbReference type="AlphaFoldDB" id="W9DQ45"/>
<dbReference type="EMBL" id="AZAJ01000001">
    <property type="protein sequence ID" value="ETA68549.1"/>
    <property type="molecule type" value="Genomic_DNA"/>
</dbReference>
<evidence type="ECO:0000313" key="3">
    <source>
        <dbReference type="Proteomes" id="UP000019483"/>
    </source>
</evidence>
<accession>W9DQ45</accession>
<dbReference type="PANTHER" id="PTHR35902">
    <property type="entry name" value="S-LAYER DOMAIN-LIKE PROTEIN-RELATED"/>
    <property type="match status" value="1"/>
</dbReference>
<keyword evidence="1" id="KW-0472">Membrane</keyword>
<name>W9DQ45_METTI</name>
<evidence type="ECO:0000313" key="2">
    <source>
        <dbReference type="EMBL" id="ETA68549.1"/>
    </source>
</evidence>
<proteinExistence type="predicted"/>